<gene>
    <name evidence="3" type="ORF">BGW36DRAFT_269862</name>
</gene>
<organism evidence="3 4">
    <name type="scientific">Talaromyces proteolyticus</name>
    <dbReference type="NCBI Taxonomy" id="1131652"/>
    <lineage>
        <taxon>Eukaryota</taxon>
        <taxon>Fungi</taxon>
        <taxon>Dikarya</taxon>
        <taxon>Ascomycota</taxon>
        <taxon>Pezizomycotina</taxon>
        <taxon>Eurotiomycetes</taxon>
        <taxon>Eurotiomycetidae</taxon>
        <taxon>Eurotiales</taxon>
        <taxon>Trichocomaceae</taxon>
        <taxon>Talaromyces</taxon>
        <taxon>Talaromyces sect. Bacilispori</taxon>
    </lineage>
</organism>
<protein>
    <submittedName>
        <fullName evidence="3">PrpF protein</fullName>
    </submittedName>
</protein>
<dbReference type="Proteomes" id="UP001201262">
    <property type="component" value="Unassembled WGS sequence"/>
</dbReference>
<comment type="similarity">
    <text evidence="1">Belongs to the PrpF family.</text>
</comment>
<name>A0AAD4KD87_9EURO</name>
<dbReference type="PANTHER" id="PTHR43709:SF2">
    <property type="entry name" value="DUF453 DOMAIN PROTEIN (AFU_ORTHOLOGUE AFUA_6G00360)"/>
    <property type="match status" value="1"/>
</dbReference>
<accession>A0AAD4KD87</accession>
<evidence type="ECO:0000313" key="4">
    <source>
        <dbReference type="Proteomes" id="UP001201262"/>
    </source>
</evidence>
<dbReference type="AlphaFoldDB" id="A0AAD4KD87"/>
<sequence length="264" mass="28159">MPGHDQYGLPVAYYRGGTSKALFFREENLPKPGPQRDKILKRVMGSPDPLQIDGMGGSKAVTSKIAIIKRSARDDADVDYTFAQVGTADNVISYDANCGNISAAVGPFAIDEGLTTYRPGSSGDPQLKAQEVRIYNTGTRKLIISHVPIDDNGYAVSKGNQEISGVPGAGAPILMDYKHTLGATLSKGIFPSGRLVDIVNIAGKDVQVTICDVANWCVFVNASDFGITGHESAAELTANASWIENSQELRGKVGQLLGLTSDWR</sequence>
<dbReference type="Gene3D" id="3.10.310.10">
    <property type="entry name" value="Diaminopimelate Epimerase, Chain A, domain 1"/>
    <property type="match status" value="2"/>
</dbReference>
<evidence type="ECO:0000256" key="2">
    <source>
        <dbReference type="ARBA" id="ARBA00023235"/>
    </source>
</evidence>
<comment type="caution">
    <text evidence="3">The sequence shown here is derived from an EMBL/GenBank/DDBJ whole genome shotgun (WGS) entry which is preliminary data.</text>
</comment>
<dbReference type="SUPFAM" id="SSF54506">
    <property type="entry name" value="Diaminopimelate epimerase-like"/>
    <property type="match status" value="2"/>
</dbReference>
<dbReference type="EMBL" id="JAJTJA010000015">
    <property type="protein sequence ID" value="KAH8689361.1"/>
    <property type="molecule type" value="Genomic_DNA"/>
</dbReference>
<dbReference type="InterPro" id="IPR007400">
    <property type="entry name" value="PrpF-like"/>
</dbReference>
<keyword evidence="4" id="KW-1185">Reference proteome</keyword>
<dbReference type="PANTHER" id="PTHR43709">
    <property type="entry name" value="ACONITATE ISOMERASE-RELATED"/>
    <property type="match status" value="1"/>
</dbReference>
<evidence type="ECO:0000256" key="1">
    <source>
        <dbReference type="ARBA" id="ARBA00007673"/>
    </source>
</evidence>
<feature type="non-terminal residue" evidence="3">
    <location>
        <position position="264"/>
    </location>
</feature>
<proteinExistence type="inferred from homology"/>
<dbReference type="GeneID" id="70240430"/>
<dbReference type="GO" id="GO:0016853">
    <property type="term" value="F:isomerase activity"/>
    <property type="evidence" value="ECO:0007669"/>
    <property type="project" value="UniProtKB-KW"/>
</dbReference>
<dbReference type="RefSeq" id="XP_046065715.1">
    <property type="nucleotide sequence ID" value="XM_046210143.1"/>
</dbReference>
<evidence type="ECO:0000313" key="3">
    <source>
        <dbReference type="EMBL" id="KAH8689361.1"/>
    </source>
</evidence>
<reference evidence="3" key="1">
    <citation type="submission" date="2021-12" db="EMBL/GenBank/DDBJ databases">
        <title>Convergent genome expansion in fungi linked to evolution of root-endophyte symbiosis.</title>
        <authorList>
            <consortium name="DOE Joint Genome Institute"/>
            <person name="Ke Y.-H."/>
            <person name="Bonito G."/>
            <person name="Liao H.-L."/>
            <person name="Looney B."/>
            <person name="Rojas-Flechas A."/>
            <person name="Nash J."/>
            <person name="Hameed K."/>
            <person name="Schadt C."/>
            <person name="Martin F."/>
            <person name="Crous P.W."/>
            <person name="Miettinen O."/>
            <person name="Magnuson J.K."/>
            <person name="Labbe J."/>
            <person name="Jacobson D."/>
            <person name="Doktycz M.J."/>
            <person name="Veneault-Fourrey C."/>
            <person name="Kuo A."/>
            <person name="Mondo S."/>
            <person name="Calhoun S."/>
            <person name="Riley R."/>
            <person name="Ohm R."/>
            <person name="LaButti K."/>
            <person name="Andreopoulos B."/>
            <person name="Pangilinan J."/>
            <person name="Nolan M."/>
            <person name="Tritt A."/>
            <person name="Clum A."/>
            <person name="Lipzen A."/>
            <person name="Daum C."/>
            <person name="Barry K."/>
            <person name="Grigoriev I.V."/>
            <person name="Vilgalys R."/>
        </authorList>
    </citation>
    <scope>NUCLEOTIDE SEQUENCE</scope>
    <source>
        <strain evidence="3">PMI_201</strain>
    </source>
</reference>
<keyword evidence="2" id="KW-0413">Isomerase</keyword>
<dbReference type="Pfam" id="PF04303">
    <property type="entry name" value="PrpF"/>
    <property type="match status" value="1"/>
</dbReference>